<accession>A0A820G0K7</accession>
<sequence length="50" mass="6025">TNHNNEIKTQYEIQNNIPIATTESKVNMKLKIKYPLQQEIKFQYEIQNNM</sequence>
<dbReference type="EMBL" id="CAJOAX010037736">
    <property type="protein sequence ID" value="CAF4270402.1"/>
    <property type="molecule type" value="Genomic_DNA"/>
</dbReference>
<gene>
    <name evidence="1" type="ORF">OTI717_LOCUS41083</name>
</gene>
<evidence type="ECO:0000313" key="1">
    <source>
        <dbReference type="EMBL" id="CAF4270402.1"/>
    </source>
</evidence>
<reference evidence="1" key="1">
    <citation type="submission" date="2021-02" db="EMBL/GenBank/DDBJ databases">
        <authorList>
            <person name="Nowell W R."/>
        </authorList>
    </citation>
    <scope>NUCLEOTIDE SEQUENCE</scope>
</reference>
<organism evidence="1 2">
    <name type="scientific">Rotaria sordida</name>
    <dbReference type="NCBI Taxonomy" id="392033"/>
    <lineage>
        <taxon>Eukaryota</taxon>
        <taxon>Metazoa</taxon>
        <taxon>Spiralia</taxon>
        <taxon>Gnathifera</taxon>
        <taxon>Rotifera</taxon>
        <taxon>Eurotatoria</taxon>
        <taxon>Bdelloidea</taxon>
        <taxon>Philodinida</taxon>
        <taxon>Philodinidae</taxon>
        <taxon>Rotaria</taxon>
    </lineage>
</organism>
<evidence type="ECO:0000313" key="2">
    <source>
        <dbReference type="Proteomes" id="UP000663823"/>
    </source>
</evidence>
<proteinExistence type="predicted"/>
<dbReference type="AlphaFoldDB" id="A0A820G0K7"/>
<dbReference type="Proteomes" id="UP000663823">
    <property type="component" value="Unassembled WGS sequence"/>
</dbReference>
<feature type="non-terminal residue" evidence="1">
    <location>
        <position position="1"/>
    </location>
</feature>
<protein>
    <submittedName>
        <fullName evidence="1">Uncharacterized protein</fullName>
    </submittedName>
</protein>
<comment type="caution">
    <text evidence="1">The sequence shown here is derived from an EMBL/GenBank/DDBJ whole genome shotgun (WGS) entry which is preliminary data.</text>
</comment>
<name>A0A820G0K7_9BILA</name>